<name>A0AAW2QGI9_SESRA</name>
<organism evidence="1">
    <name type="scientific">Sesamum radiatum</name>
    <name type="common">Black benniseed</name>
    <dbReference type="NCBI Taxonomy" id="300843"/>
    <lineage>
        <taxon>Eukaryota</taxon>
        <taxon>Viridiplantae</taxon>
        <taxon>Streptophyta</taxon>
        <taxon>Embryophyta</taxon>
        <taxon>Tracheophyta</taxon>
        <taxon>Spermatophyta</taxon>
        <taxon>Magnoliopsida</taxon>
        <taxon>eudicotyledons</taxon>
        <taxon>Gunneridae</taxon>
        <taxon>Pentapetalae</taxon>
        <taxon>asterids</taxon>
        <taxon>lamiids</taxon>
        <taxon>Lamiales</taxon>
        <taxon>Pedaliaceae</taxon>
        <taxon>Sesamum</taxon>
    </lineage>
</organism>
<protein>
    <submittedName>
        <fullName evidence="1">Uncharacterized protein</fullName>
    </submittedName>
</protein>
<evidence type="ECO:0000313" key="1">
    <source>
        <dbReference type="EMBL" id="KAL0366996.1"/>
    </source>
</evidence>
<sequence length="71" mass="7949">MPSFITPRRVRFDDVGNESQHALHANSQTFGGTAARQINVQPSVLDDDEAAQPINECGIAPRQRRWYAQVI</sequence>
<dbReference type="AlphaFoldDB" id="A0AAW2QGI9"/>
<reference evidence="1" key="2">
    <citation type="journal article" date="2024" name="Plant">
        <title>Genomic evolution and insights into agronomic trait innovations of Sesamum species.</title>
        <authorList>
            <person name="Miao H."/>
            <person name="Wang L."/>
            <person name="Qu L."/>
            <person name="Liu H."/>
            <person name="Sun Y."/>
            <person name="Le M."/>
            <person name="Wang Q."/>
            <person name="Wei S."/>
            <person name="Zheng Y."/>
            <person name="Lin W."/>
            <person name="Duan Y."/>
            <person name="Cao H."/>
            <person name="Xiong S."/>
            <person name="Wang X."/>
            <person name="Wei L."/>
            <person name="Li C."/>
            <person name="Ma Q."/>
            <person name="Ju M."/>
            <person name="Zhao R."/>
            <person name="Li G."/>
            <person name="Mu C."/>
            <person name="Tian Q."/>
            <person name="Mei H."/>
            <person name="Zhang T."/>
            <person name="Gao T."/>
            <person name="Zhang H."/>
        </authorList>
    </citation>
    <scope>NUCLEOTIDE SEQUENCE</scope>
    <source>
        <strain evidence="1">G02</strain>
    </source>
</reference>
<reference evidence="1" key="1">
    <citation type="submission" date="2020-06" db="EMBL/GenBank/DDBJ databases">
        <authorList>
            <person name="Li T."/>
            <person name="Hu X."/>
            <person name="Zhang T."/>
            <person name="Song X."/>
            <person name="Zhang H."/>
            <person name="Dai N."/>
            <person name="Sheng W."/>
            <person name="Hou X."/>
            <person name="Wei L."/>
        </authorList>
    </citation>
    <scope>NUCLEOTIDE SEQUENCE</scope>
    <source>
        <strain evidence="1">G02</strain>
        <tissue evidence="1">Leaf</tissue>
    </source>
</reference>
<comment type="caution">
    <text evidence="1">The sequence shown here is derived from an EMBL/GenBank/DDBJ whole genome shotgun (WGS) entry which is preliminary data.</text>
</comment>
<gene>
    <name evidence="1" type="ORF">Sradi_3589700</name>
</gene>
<dbReference type="EMBL" id="JACGWJ010000015">
    <property type="protein sequence ID" value="KAL0366996.1"/>
    <property type="molecule type" value="Genomic_DNA"/>
</dbReference>
<proteinExistence type="predicted"/>
<accession>A0AAW2QGI9</accession>